<name>A0A426Z333_ENSVE</name>
<dbReference type="PANTHER" id="PTHR11122:SF10">
    <property type="entry name" value="GLUCOSE-6-PHOSPHATE 1-EPIMERASE"/>
    <property type="match status" value="1"/>
</dbReference>
<dbReference type="SUPFAM" id="SSF74650">
    <property type="entry name" value="Galactose mutarotase-like"/>
    <property type="match status" value="1"/>
</dbReference>
<dbReference type="GO" id="GO:0005737">
    <property type="term" value="C:cytoplasm"/>
    <property type="evidence" value="ECO:0007669"/>
    <property type="project" value="TreeGrafter"/>
</dbReference>
<reference evidence="1 2" key="1">
    <citation type="journal article" date="2014" name="Agronomy (Basel)">
        <title>A Draft Genome Sequence for Ensete ventricosum, the Drought-Tolerant Tree Against Hunger.</title>
        <authorList>
            <person name="Harrison J."/>
            <person name="Moore K.A."/>
            <person name="Paszkiewicz K."/>
            <person name="Jones T."/>
            <person name="Grant M."/>
            <person name="Ambacheew D."/>
            <person name="Muzemil S."/>
            <person name="Studholme D.J."/>
        </authorList>
    </citation>
    <scope>NUCLEOTIDE SEQUENCE [LARGE SCALE GENOMIC DNA]</scope>
</reference>
<protein>
    <submittedName>
        <fullName evidence="1">Uncharacterized protein</fullName>
    </submittedName>
</protein>
<dbReference type="Gene3D" id="2.70.98.10">
    <property type="match status" value="1"/>
</dbReference>
<comment type="caution">
    <text evidence="1">The sequence shown here is derived from an EMBL/GenBank/DDBJ whole genome shotgun (WGS) entry which is preliminary data.</text>
</comment>
<dbReference type="PANTHER" id="PTHR11122">
    <property type="entry name" value="APOSPORY-ASSOCIATED PROTEIN C-RELATED"/>
    <property type="match status" value="1"/>
</dbReference>
<dbReference type="GO" id="GO:0005975">
    <property type="term" value="P:carbohydrate metabolic process"/>
    <property type="evidence" value="ECO:0007669"/>
    <property type="project" value="InterPro"/>
</dbReference>
<evidence type="ECO:0000313" key="2">
    <source>
        <dbReference type="Proteomes" id="UP000287651"/>
    </source>
</evidence>
<evidence type="ECO:0000313" key="1">
    <source>
        <dbReference type="EMBL" id="RRT58361.1"/>
    </source>
</evidence>
<dbReference type="InterPro" id="IPR014718">
    <property type="entry name" value="GH-type_carb-bd"/>
</dbReference>
<sequence>MGHSATAWDQNSVLEVVKDWNGIDQVVLRVPRGASARVRYYPIDSFFSVKTCIHSEVRIEGLETLDYLDNLCQRKRFTEQGDAVTFESEVTPLSYELYNANFTNLQVDRIYLGSPNVIAVLDHEKKRTFLIKKKGLPDVGMMLS</sequence>
<gene>
    <name evidence="1" type="ORF">B296_00028745</name>
</gene>
<dbReference type="Proteomes" id="UP000287651">
    <property type="component" value="Unassembled WGS sequence"/>
</dbReference>
<dbReference type="GO" id="GO:0030246">
    <property type="term" value="F:carbohydrate binding"/>
    <property type="evidence" value="ECO:0007669"/>
    <property type="project" value="InterPro"/>
</dbReference>
<dbReference type="GO" id="GO:0047938">
    <property type="term" value="F:glucose-6-phosphate 1-epimerase activity"/>
    <property type="evidence" value="ECO:0007669"/>
    <property type="project" value="TreeGrafter"/>
</dbReference>
<proteinExistence type="predicted"/>
<dbReference type="InterPro" id="IPR011013">
    <property type="entry name" value="Gal_mutarotase_sf_dom"/>
</dbReference>
<dbReference type="EMBL" id="AMZH03008724">
    <property type="protein sequence ID" value="RRT58361.1"/>
    <property type="molecule type" value="Genomic_DNA"/>
</dbReference>
<organism evidence="1 2">
    <name type="scientific">Ensete ventricosum</name>
    <name type="common">Abyssinian banana</name>
    <name type="synonym">Musa ensete</name>
    <dbReference type="NCBI Taxonomy" id="4639"/>
    <lineage>
        <taxon>Eukaryota</taxon>
        <taxon>Viridiplantae</taxon>
        <taxon>Streptophyta</taxon>
        <taxon>Embryophyta</taxon>
        <taxon>Tracheophyta</taxon>
        <taxon>Spermatophyta</taxon>
        <taxon>Magnoliopsida</taxon>
        <taxon>Liliopsida</taxon>
        <taxon>Zingiberales</taxon>
        <taxon>Musaceae</taxon>
        <taxon>Ensete</taxon>
    </lineage>
</organism>
<accession>A0A426Z333</accession>
<dbReference type="AlphaFoldDB" id="A0A426Z333"/>